<name>A0AAX3LN94_9RHOB</name>
<dbReference type="Proteomes" id="UP001210770">
    <property type="component" value="Chromosome"/>
</dbReference>
<protein>
    <recommendedName>
        <fullName evidence="3">DUF4399 domain-containing protein</fullName>
    </recommendedName>
</protein>
<reference evidence="1" key="1">
    <citation type="submission" date="2023-01" db="EMBL/GenBank/DDBJ databases">
        <title>Comparative genomic analysis of cold water coral derived Sulfitobacter faviae: insights into their metabolism and habitat adaptation.</title>
        <authorList>
            <person name="Guo Y."/>
            <person name="Lin S."/>
            <person name="Huang Z."/>
            <person name="Tang K."/>
            <person name="Wang X."/>
        </authorList>
    </citation>
    <scope>NUCLEOTIDE SEQUENCE</scope>
    <source>
        <strain evidence="1">SCSIO W_1865</strain>
    </source>
</reference>
<proteinExistence type="predicted"/>
<gene>
    <name evidence="1" type="ORF">PL336_15625</name>
</gene>
<dbReference type="RefSeq" id="WP_271688497.1">
    <property type="nucleotide sequence ID" value="NZ_CP116423.1"/>
</dbReference>
<evidence type="ECO:0000313" key="1">
    <source>
        <dbReference type="EMBL" id="WCE70199.1"/>
    </source>
</evidence>
<evidence type="ECO:0008006" key="3">
    <source>
        <dbReference type="Google" id="ProtNLM"/>
    </source>
</evidence>
<dbReference type="AlphaFoldDB" id="A0AAX3LN94"/>
<organism evidence="1 2">
    <name type="scientific">Sulfitobacter faviae</name>
    <dbReference type="NCBI Taxonomy" id="1775881"/>
    <lineage>
        <taxon>Bacteria</taxon>
        <taxon>Pseudomonadati</taxon>
        <taxon>Pseudomonadota</taxon>
        <taxon>Alphaproteobacteria</taxon>
        <taxon>Rhodobacterales</taxon>
        <taxon>Roseobacteraceae</taxon>
        <taxon>Sulfitobacter</taxon>
    </lineage>
</organism>
<sequence length="170" mass="17516">MDRSLALFAIGLVFGGGIGFAIAASNGVTFDGHDHGDPAAHGGGGHVAMDHGGADHARMHGQPIALAAEEAPSLAIRVTPDPMSGHNLFVETEGFAFAPQNASGENQPGEGHAHVYVNGAKIGRLYGPWLHLADLPKGEVTVEVTLNANDHRPLAVNGAPITAREVLTVE</sequence>
<dbReference type="EMBL" id="CP116423">
    <property type="protein sequence ID" value="WCE70199.1"/>
    <property type="molecule type" value="Genomic_DNA"/>
</dbReference>
<accession>A0AAX3LN94</accession>
<evidence type="ECO:0000313" key="2">
    <source>
        <dbReference type="Proteomes" id="UP001210770"/>
    </source>
</evidence>